<dbReference type="Proteomes" id="UP000663868">
    <property type="component" value="Unassembled WGS sequence"/>
</dbReference>
<protein>
    <submittedName>
        <fullName evidence="1">Uncharacterized protein</fullName>
    </submittedName>
</protein>
<dbReference type="AlphaFoldDB" id="A0A820S484"/>
<dbReference type="GO" id="GO:0042383">
    <property type="term" value="C:sarcolemma"/>
    <property type="evidence" value="ECO:0007669"/>
    <property type="project" value="TreeGrafter"/>
</dbReference>
<dbReference type="PANTHER" id="PTHR46399">
    <property type="entry name" value="B30.2/SPRY DOMAIN-CONTAINING PROTEIN"/>
    <property type="match status" value="1"/>
</dbReference>
<sequence>VEPSTKLYPAVFVEPTVKELLQFELGRIKNCLPLTAALFHKFKI</sequence>
<dbReference type="GO" id="GO:0033017">
    <property type="term" value="C:sarcoplasmic reticulum membrane"/>
    <property type="evidence" value="ECO:0007669"/>
    <property type="project" value="TreeGrafter"/>
</dbReference>
<dbReference type="GO" id="GO:0005219">
    <property type="term" value="F:ryanodine-sensitive calcium-release channel activity"/>
    <property type="evidence" value="ECO:0007669"/>
    <property type="project" value="TreeGrafter"/>
</dbReference>
<evidence type="ECO:0000313" key="2">
    <source>
        <dbReference type="Proteomes" id="UP000663868"/>
    </source>
</evidence>
<comment type="caution">
    <text evidence="1">The sequence shown here is derived from an EMBL/GenBank/DDBJ whole genome shotgun (WGS) entry which is preliminary data.</text>
</comment>
<reference evidence="1" key="1">
    <citation type="submission" date="2021-02" db="EMBL/GenBank/DDBJ databases">
        <authorList>
            <person name="Nowell W R."/>
        </authorList>
    </citation>
    <scope>NUCLEOTIDE SEQUENCE</scope>
</reference>
<dbReference type="GO" id="GO:0034704">
    <property type="term" value="C:calcium channel complex"/>
    <property type="evidence" value="ECO:0007669"/>
    <property type="project" value="TreeGrafter"/>
</dbReference>
<dbReference type="GO" id="GO:0005790">
    <property type="term" value="C:smooth endoplasmic reticulum"/>
    <property type="evidence" value="ECO:0007669"/>
    <property type="project" value="TreeGrafter"/>
</dbReference>
<dbReference type="EMBL" id="CAJOBB010030603">
    <property type="protein sequence ID" value="CAF4444666.1"/>
    <property type="molecule type" value="Genomic_DNA"/>
</dbReference>
<name>A0A820S484_9BILA</name>
<dbReference type="GO" id="GO:0006941">
    <property type="term" value="P:striated muscle contraction"/>
    <property type="evidence" value="ECO:0007669"/>
    <property type="project" value="TreeGrafter"/>
</dbReference>
<dbReference type="InterPro" id="IPR015925">
    <property type="entry name" value="Ryanodine_IP3_receptor"/>
</dbReference>
<evidence type="ECO:0000313" key="1">
    <source>
        <dbReference type="EMBL" id="CAF4444666.1"/>
    </source>
</evidence>
<organism evidence="1 2">
    <name type="scientific">Adineta steineri</name>
    <dbReference type="NCBI Taxonomy" id="433720"/>
    <lineage>
        <taxon>Eukaryota</taxon>
        <taxon>Metazoa</taxon>
        <taxon>Spiralia</taxon>
        <taxon>Gnathifera</taxon>
        <taxon>Rotifera</taxon>
        <taxon>Eurotatoria</taxon>
        <taxon>Bdelloidea</taxon>
        <taxon>Adinetida</taxon>
        <taxon>Adinetidae</taxon>
        <taxon>Adineta</taxon>
    </lineage>
</organism>
<dbReference type="GO" id="GO:0014808">
    <property type="term" value="P:release of sequestered calcium ion into cytosol by sarcoplasmic reticulum"/>
    <property type="evidence" value="ECO:0007669"/>
    <property type="project" value="TreeGrafter"/>
</dbReference>
<gene>
    <name evidence="1" type="ORF">KXQ929_LOCUS53596</name>
</gene>
<dbReference type="GO" id="GO:0030018">
    <property type="term" value="C:Z disc"/>
    <property type="evidence" value="ECO:0007669"/>
    <property type="project" value="TreeGrafter"/>
</dbReference>
<dbReference type="PANTHER" id="PTHR46399:SF8">
    <property type="entry name" value="B30.2_SPRY DOMAIN-CONTAINING PROTEIN"/>
    <property type="match status" value="1"/>
</dbReference>
<feature type="non-terminal residue" evidence="1">
    <location>
        <position position="44"/>
    </location>
</feature>
<accession>A0A820S484</accession>
<proteinExistence type="predicted"/>